<dbReference type="InterPro" id="IPR002013">
    <property type="entry name" value="SAC_dom"/>
</dbReference>
<feature type="domain" description="SAC" evidence="2">
    <location>
        <begin position="206"/>
        <end position="771"/>
    </location>
</feature>
<reference evidence="3 4" key="1">
    <citation type="journal article" date="2021" name="Sci. Rep.">
        <title>The genome of the diatom Chaetoceros tenuissimus carries an ancient integrated fragment of an extant virus.</title>
        <authorList>
            <person name="Hongo Y."/>
            <person name="Kimura K."/>
            <person name="Takaki Y."/>
            <person name="Yoshida Y."/>
            <person name="Baba S."/>
            <person name="Kobayashi G."/>
            <person name="Nagasaki K."/>
            <person name="Hano T."/>
            <person name="Tomaru Y."/>
        </authorList>
    </citation>
    <scope>NUCLEOTIDE SEQUENCE [LARGE SCALE GENOMIC DNA]</scope>
    <source>
        <strain evidence="3 4">NIES-3715</strain>
    </source>
</reference>
<feature type="region of interest" description="Disordered" evidence="1">
    <location>
        <begin position="17"/>
        <end position="60"/>
    </location>
</feature>
<name>A0AAD3D8N6_9STRA</name>
<dbReference type="PROSITE" id="PS50275">
    <property type="entry name" value="SAC"/>
    <property type="match status" value="1"/>
</dbReference>
<gene>
    <name evidence="3" type="ORF">CTEN210_16350</name>
</gene>
<evidence type="ECO:0000313" key="3">
    <source>
        <dbReference type="EMBL" id="GFH59874.1"/>
    </source>
</evidence>
<comment type="caution">
    <text evidence="3">The sequence shown here is derived from an EMBL/GenBank/DDBJ whole genome shotgun (WGS) entry which is preliminary data.</text>
</comment>
<proteinExistence type="predicted"/>
<sequence length="981" mass="112045">MFSNAFLSANGKKIHSNKISKRVKADKKSRKNSSNNEIISEVRKRFTNSKQKTQLTGVGHRNRRNRSIFKQSIEQRKRKDWTKKIYVRMLENDHQIHFFIPSQDKVISLSASSKKDHPLLIKDIQLNEKEKAEWIPIEGIYGIYKLPSGPHLVLITNSEEIYSLNHGKSQFINLRKVTSMEMTPIPFANGDRIHKHPEERRQLAILRESLKEHEFYFVPNHDISSGNGAIVQDVTHTLQRSFVHWSNLQRESQSQDEQNIEFDHDANIIKEDLDAGLDSLNQTMNELDPILLENRTLVDVANGTKRDIAVQEKSESSPIWLWSWFHGSHEEDPITEESNIIPSVDAKTDEKQTEKLEAIIDIGEKHWWSTLLPSDDENTDISLYQKPDSRFFWNEVAVSPFMKVIQRKTRQTDTKVACGILLDHVIPVTSAFVGIQREIELAPNATSDKLFAVNYDELLISRRSKFRAGTRFTKRGADGKGDVANYAETEQICVVRCNKDSQDENENEKDRDTFQEIYSHVQTRGSIPLRWSSPTDIKTYRPKVMIGTDPVAQAKALRNHLYDQLELYSTYADARQEKDATLAFINLIDKHSDQGRLGRTFGEVMEAVLETYQEGNIEKKTLSATSLLNTESVSHVWFDFHAECRGGRWDRLKYLLDDVRPCLDSHGYFCVVPSDKSTWEIVRLQNGVVRTNCMDCLDRTNVVQSMFGRYVLYQQFCDRFGLKAKTKRKLPVGYNVAFKRKMLTLPWSTGEVAHRLLWADNADAISRLYAGTPALKGDFTRTGKRTKKGALDDGVNSVTRFYLNNFIDNDRQEGMDLLTGHANFDTMNQVEETGKRHRNARSSFMNFFRKERDLNEIALDSRLSLTWLPGDLQSHLRSAALSSMALDETISKAKSEISVAAALRDLDRRAMIDDPWWADGSDDEMGLSKNDKQILSSTQIAKMKTIGSGHVMGALIATIKAPITSAVAFLCFLLPGIEVEE</sequence>
<dbReference type="EMBL" id="BLLK01000069">
    <property type="protein sequence ID" value="GFH59874.1"/>
    <property type="molecule type" value="Genomic_DNA"/>
</dbReference>
<evidence type="ECO:0000259" key="2">
    <source>
        <dbReference type="PROSITE" id="PS50275"/>
    </source>
</evidence>
<dbReference type="Pfam" id="PF02383">
    <property type="entry name" value="Syja_N"/>
    <property type="match status" value="2"/>
</dbReference>
<dbReference type="Proteomes" id="UP001054902">
    <property type="component" value="Unassembled WGS sequence"/>
</dbReference>
<dbReference type="GO" id="GO:0046856">
    <property type="term" value="P:phosphatidylinositol dephosphorylation"/>
    <property type="evidence" value="ECO:0007669"/>
    <property type="project" value="TreeGrafter"/>
</dbReference>
<dbReference type="PANTHER" id="PTHR45662">
    <property type="entry name" value="PHOSPHATIDYLINOSITIDE PHOSPHATASE SAC1"/>
    <property type="match status" value="1"/>
</dbReference>
<organism evidence="3 4">
    <name type="scientific">Chaetoceros tenuissimus</name>
    <dbReference type="NCBI Taxonomy" id="426638"/>
    <lineage>
        <taxon>Eukaryota</taxon>
        <taxon>Sar</taxon>
        <taxon>Stramenopiles</taxon>
        <taxon>Ochrophyta</taxon>
        <taxon>Bacillariophyta</taxon>
        <taxon>Coscinodiscophyceae</taxon>
        <taxon>Chaetocerotophycidae</taxon>
        <taxon>Chaetocerotales</taxon>
        <taxon>Chaetocerotaceae</taxon>
        <taxon>Chaetoceros</taxon>
    </lineage>
</organism>
<feature type="compositionally biased region" description="Basic residues" evidence="1">
    <location>
        <begin position="17"/>
        <end position="31"/>
    </location>
</feature>
<keyword evidence="4" id="KW-1185">Reference proteome</keyword>
<dbReference type="AlphaFoldDB" id="A0AAD3D8N6"/>
<evidence type="ECO:0000313" key="4">
    <source>
        <dbReference type="Proteomes" id="UP001054902"/>
    </source>
</evidence>
<evidence type="ECO:0000256" key="1">
    <source>
        <dbReference type="SAM" id="MobiDB-lite"/>
    </source>
</evidence>
<dbReference type="GO" id="GO:0005783">
    <property type="term" value="C:endoplasmic reticulum"/>
    <property type="evidence" value="ECO:0007669"/>
    <property type="project" value="TreeGrafter"/>
</dbReference>
<accession>A0AAD3D8N6</accession>
<dbReference type="PANTHER" id="PTHR45662:SF2">
    <property type="entry name" value="PHOSPHATIDYLINOSITOL-3-PHOSPHATASE SAC1"/>
    <property type="match status" value="1"/>
</dbReference>
<protein>
    <recommendedName>
        <fullName evidence="2">SAC domain-containing protein</fullName>
    </recommendedName>
</protein>
<dbReference type="GO" id="GO:0043812">
    <property type="term" value="F:phosphatidylinositol-4-phosphate phosphatase activity"/>
    <property type="evidence" value="ECO:0007669"/>
    <property type="project" value="TreeGrafter"/>
</dbReference>